<name>A0A0M7AS85_9HYPH</name>
<dbReference type="STRING" id="388408.LAX5112_04886"/>
<feature type="domain" description="ParB-like N-terminal" evidence="2">
    <location>
        <begin position="14"/>
        <end position="109"/>
    </location>
</feature>
<organism evidence="3 4">
    <name type="scientific">Roseibium alexandrii</name>
    <dbReference type="NCBI Taxonomy" id="388408"/>
    <lineage>
        <taxon>Bacteria</taxon>
        <taxon>Pseudomonadati</taxon>
        <taxon>Pseudomonadota</taxon>
        <taxon>Alphaproteobacteria</taxon>
        <taxon>Hyphomicrobiales</taxon>
        <taxon>Stappiaceae</taxon>
        <taxon>Roseibium</taxon>
    </lineage>
</organism>
<dbReference type="OrthoDB" id="7632576at2"/>
<dbReference type="InterPro" id="IPR050336">
    <property type="entry name" value="Chromosome_partition/occlusion"/>
</dbReference>
<dbReference type="SUPFAM" id="SSF109709">
    <property type="entry name" value="KorB DNA-binding domain-like"/>
    <property type="match status" value="1"/>
</dbReference>
<feature type="region of interest" description="Disordered" evidence="1">
    <location>
        <begin position="210"/>
        <end position="236"/>
    </location>
</feature>
<evidence type="ECO:0000313" key="4">
    <source>
        <dbReference type="Proteomes" id="UP000053235"/>
    </source>
</evidence>
<dbReference type="Proteomes" id="UP000053235">
    <property type="component" value="Unassembled WGS sequence"/>
</dbReference>
<dbReference type="GO" id="GO:0005694">
    <property type="term" value="C:chromosome"/>
    <property type="evidence" value="ECO:0007669"/>
    <property type="project" value="TreeGrafter"/>
</dbReference>
<evidence type="ECO:0000259" key="2">
    <source>
        <dbReference type="SMART" id="SM00470"/>
    </source>
</evidence>
<evidence type="ECO:0000313" key="3">
    <source>
        <dbReference type="EMBL" id="CTQ77371.1"/>
    </source>
</evidence>
<keyword evidence="4" id="KW-1185">Reference proteome</keyword>
<gene>
    <name evidence="3" type="ORF">LAX5112_04886</name>
</gene>
<dbReference type="RefSeq" id="WP_055674031.1">
    <property type="nucleotide sequence ID" value="NZ_CXWD01000034.1"/>
</dbReference>
<dbReference type="PANTHER" id="PTHR33375:SF1">
    <property type="entry name" value="CHROMOSOME-PARTITIONING PROTEIN PARB-RELATED"/>
    <property type="match status" value="1"/>
</dbReference>
<dbReference type="InterPro" id="IPR011111">
    <property type="entry name" value="Plasmid_RepB"/>
</dbReference>
<dbReference type="AlphaFoldDB" id="A0A0M7AS85"/>
<proteinExistence type="predicted"/>
<sequence length="301" mass="34137">MTKSIEIGFDQKTRVIALDQIAPTKLVSNEIKKTKKYRQIISSIEEIGLVEPLVVHRLTSSQQQRYTLLDGHLRLEALKHLKIGEAQCLLSKDDEMFTYNKRINRLASVQEHYMILRALDYGVPEERIARALGVNISRIRAKKKLLDGICPEVVEILKDRQFSTHTANLLKKMKPVRQIEVAELMVATNNYAAPYVRALVVATPASQLKEPEKRKPYGGLSSDEQTSMEQEMSKLQRDIKAVEESYGTNMLTLVVANGYLSRLLDNEQVSGYLRRHHGELHRQLETLHDGIEADIGLGGPK</sequence>
<dbReference type="InterPro" id="IPR003115">
    <property type="entry name" value="ParB_N"/>
</dbReference>
<dbReference type="Pfam" id="PF02195">
    <property type="entry name" value="ParB_N"/>
    <property type="match status" value="1"/>
</dbReference>
<dbReference type="EMBL" id="CXWD01000034">
    <property type="protein sequence ID" value="CTQ77371.1"/>
    <property type="molecule type" value="Genomic_DNA"/>
</dbReference>
<dbReference type="SMART" id="SM00470">
    <property type="entry name" value="ParB"/>
    <property type="match status" value="1"/>
</dbReference>
<dbReference type="InterPro" id="IPR036086">
    <property type="entry name" value="ParB/Sulfiredoxin_sf"/>
</dbReference>
<reference evidence="4" key="1">
    <citation type="submission" date="2015-07" db="EMBL/GenBank/DDBJ databases">
        <authorList>
            <person name="Rodrigo-Torres Lidia"/>
            <person name="Arahal R.David."/>
        </authorList>
    </citation>
    <scope>NUCLEOTIDE SEQUENCE [LARGE SCALE GENOMIC DNA]</scope>
    <source>
        <strain evidence="4">CECT 5112</strain>
    </source>
</reference>
<dbReference type="Pfam" id="PF07506">
    <property type="entry name" value="RepB"/>
    <property type="match status" value="1"/>
</dbReference>
<dbReference type="GO" id="GO:0007059">
    <property type="term" value="P:chromosome segregation"/>
    <property type="evidence" value="ECO:0007669"/>
    <property type="project" value="TreeGrafter"/>
</dbReference>
<dbReference type="SUPFAM" id="SSF110849">
    <property type="entry name" value="ParB/Sulfiredoxin"/>
    <property type="match status" value="1"/>
</dbReference>
<protein>
    <submittedName>
        <fullName evidence="3">ParB/RepB/Spo0J family partition protein</fullName>
    </submittedName>
</protein>
<dbReference type="PANTHER" id="PTHR33375">
    <property type="entry name" value="CHROMOSOME-PARTITIONING PROTEIN PARB-RELATED"/>
    <property type="match status" value="1"/>
</dbReference>
<dbReference type="Gene3D" id="3.90.1530.30">
    <property type="match status" value="1"/>
</dbReference>
<dbReference type="Gene3D" id="1.10.10.2830">
    <property type="match status" value="1"/>
</dbReference>
<accession>A0A0M7AS85</accession>
<evidence type="ECO:0000256" key="1">
    <source>
        <dbReference type="SAM" id="MobiDB-lite"/>
    </source>
</evidence>